<dbReference type="Pfam" id="PF00160">
    <property type="entry name" value="Pro_isomerase"/>
    <property type="match status" value="1"/>
</dbReference>
<evidence type="ECO:0000256" key="2">
    <source>
        <dbReference type="SAM" id="MobiDB-lite"/>
    </source>
</evidence>
<dbReference type="AlphaFoldDB" id="A0A819TJX4"/>
<dbReference type="GO" id="GO:0005737">
    <property type="term" value="C:cytoplasm"/>
    <property type="evidence" value="ECO:0007669"/>
    <property type="project" value="TreeGrafter"/>
</dbReference>
<gene>
    <name evidence="4" type="ORF">OTI717_LOCUS32847</name>
</gene>
<evidence type="ECO:0000256" key="1">
    <source>
        <dbReference type="SAM" id="Coils"/>
    </source>
</evidence>
<dbReference type="PROSITE" id="PS50072">
    <property type="entry name" value="CSA_PPIASE_2"/>
    <property type="match status" value="1"/>
</dbReference>
<evidence type="ECO:0000313" key="5">
    <source>
        <dbReference type="Proteomes" id="UP000663823"/>
    </source>
</evidence>
<dbReference type="GO" id="GO:0016018">
    <property type="term" value="F:cyclosporin A binding"/>
    <property type="evidence" value="ECO:0007669"/>
    <property type="project" value="TreeGrafter"/>
</dbReference>
<dbReference type="SUPFAM" id="SSF50891">
    <property type="entry name" value="Cyclophilin-like"/>
    <property type="match status" value="1"/>
</dbReference>
<keyword evidence="1" id="KW-0175">Coiled coil</keyword>
<protein>
    <recommendedName>
        <fullName evidence="3">PPIase cyclophilin-type domain-containing protein</fullName>
    </recommendedName>
</protein>
<dbReference type="Gene3D" id="2.40.100.10">
    <property type="entry name" value="Cyclophilin-like"/>
    <property type="match status" value="1"/>
</dbReference>
<feature type="region of interest" description="Disordered" evidence="2">
    <location>
        <begin position="1"/>
        <end position="46"/>
    </location>
</feature>
<dbReference type="Proteomes" id="UP000663823">
    <property type="component" value="Unassembled WGS sequence"/>
</dbReference>
<sequence>GNSPSSISSTAPGFSTDENVMETQNDSNSLSSSISPPPLAPAPAPLIMNESDLRMPDSKAEKLLNEKQQIEIQKQKIEAMLKDLEEKKEEINQYFLNLSSKICFISLQINNKLCGDILIKLYHDAAPLTCEYFRSICIGAREFNYENSTFDYLMLNTFIKGGEVSIYTPDGPAPVLNDTNVIFGEIVEGVDILQSINKNGIRVTTGGAGATYDNQVGGAPIDKVVIYACGERE</sequence>
<reference evidence="4" key="1">
    <citation type="submission" date="2021-02" db="EMBL/GenBank/DDBJ databases">
        <authorList>
            <person name="Nowell W R."/>
        </authorList>
    </citation>
    <scope>NUCLEOTIDE SEQUENCE</scope>
</reference>
<dbReference type="InterPro" id="IPR029000">
    <property type="entry name" value="Cyclophilin-like_dom_sf"/>
</dbReference>
<dbReference type="EMBL" id="CAJOAX010010401">
    <property type="protein sequence ID" value="CAF4074387.1"/>
    <property type="molecule type" value="Genomic_DNA"/>
</dbReference>
<organism evidence="4 5">
    <name type="scientific">Rotaria sordida</name>
    <dbReference type="NCBI Taxonomy" id="392033"/>
    <lineage>
        <taxon>Eukaryota</taxon>
        <taxon>Metazoa</taxon>
        <taxon>Spiralia</taxon>
        <taxon>Gnathifera</taxon>
        <taxon>Rotifera</taxon>
        <taxon>Eurotatoria</taxon>
        <taxon>Bdelloidea</taxon>
        <taxon>Philodinida</taxon>
        <taxon>Philodinidae</taxon>
        <taxon>Rotaria</taxon>
    </lineage>
</organism>
<dbReference type="GO" id="GO:0003755">
    <property type="term" value="F:peptidyl-prolyl cis-trans isomerase activity"/>
    <property type="evidence" value="ECO:0007669"/>
    <property type="project" value="InterPro"/>
</dbReference>
<feature type="coiled-coil region" evidence="1">
    <location>
        <begin position="60"/>
        <end position="101"/>
    </location>
</feature>
<evidence type="ECO:0000313" key="4">
    <source>
        <dbReference type="EMBL" id="CAF4074387.1"/>
    </source>
</evidence>
<dbReference type="GO" id="GO:0006457">
    <property type="term" value="P:protein folding"/>
    <property type="evidence" value="ECO:0007669"/>
    <property type="project" value="TreeGrafter"/>
</dbReference>
<feature type="compositionally biased region" description="Polar residues" evidence="2">
    <location>
        <begin position="1"/>
        <end position="28"/>
    </location>
</feature>
<accession>A0A819TJX4</accession>
<name>A0A819TJX4_9BILA</name>
<feature type="domain" description="PPIase cyclophilin-type" evidence="3">
    <location>
        <begin position="104"/>
        <end position="226"/>
    </location>
</feature>
<dbReference type="PANTHER" id="PTHR11071:SF561">
    <property type="entry name" value="PEPTIDYL-PROLYL CIS-TRANS ISOMERASE D-RELATED"/>
    <property type="match status" value="1"/>
</dbReference>
<proteinExistence type="predicted"/>
<comment type="caution">
    <text evidence="4">The sequence shown here is derived from an EMBL/GenBank/DDBJ whole genome shotgun (WGS) entry which is preliminary data.</text>
</comment>
<feature type="non-terminal residue" evidence="4">
    <location>
        <position position="1"/>
    </location>
</feature>
<dbReference type="PANTHER" id="PTHR11071">
    <property type="entry name" value="PEPTIDYL-PROLYL CIS-TRANS ISOMERASE"/>
    <property type="match status" value="1"/>
</dbReference>
<evidence type="ECO:0000259" key="3">
    <source>
        <dbReference type="PROSITE" id="PS50072"/>
    </source>
</evidence>
<dbReference type="InterPro" id="IPR002130">
    <property type="entry name" value="Cyclophilin-type_PPIase_dom"/>
</dbReference>
<feature type="compositionally biased region" description="Pro residues" evidence="2">
    <location>
        <begin position="35"/>
        <end position="44"/>
    </location>
</feature>